<dbReference type="PANTHER" id="PTHR12132:SF1">
    <property type="entry name" value="DNA REPAIR PROTEIN RAD52 HOMOLOG"/>
    <property type="match status" value="1"/>
</dbReference>
<dbReference type="Pfam" id="PF04098">
    <property type="entry name" value="Rad52_Rad22"/>
    <property type="match status" value="1"/>
</dbReference>
<dbReference type="STRING" id="1196081.A0A364KKL6"/>
<feature type="compositionally biased region" description="Low complexity" evidence="6">
    <location>
        <begin position="579"/>
        <end position="588"/>
    </location>
</feature>
<keyword evidence="4" id="KW-0234">DNA repair</keyword>
<dbReference type="EMBL" id="MIKG01000001">
    <property type="protein sequence ID" value="RAO64083.1"/>
    <property type="molecule type" value="Genomic_DNA"/>
</dbReference>
<dbReference type="OrthoDB" id="206565at2759"/>
<evidence type="ECO:0000313" key="8">
    <source>
        <dbReference type="Proteomes" id="UP000249363"/>
    </source>
</evidence>
<comment type="caution">
    <text evidence="7">The sequence shown here is derived from an EMBL/GenBank/DDBJ whole genome shotgun (WGS) entry which is preliminary data.</text>
</comment>
<dbReference type="FunFam" id="3.30.390.80:FF:000001">
    <property type="entry name" value="DNA repair protein RAD52 homolog"/>
    <property type="match status" value="1"/>
</dbReference>
<feature type="compositionally biased region" description="Low complexity" evidence="6">
    <location>
        <begin position="280"/>
        <end position="297"/>
    </location>
</feature>
<dbReference type="Proteomes" id="UP000249363">
    <property type="component" value="Unassembled WGS sequence"/>
</dbReference>
<evidence type="ECO:0000256" key="3">
    <source>
        <dbReference type="ARBA" id="ARBA00023172"/>
    </source>
</evidence>
<dbReference type="InterPro" id="IPR041247">
    <property type="entry name" value="Rad52_fam"/>
</dbReference>
<evidence type="ECO:0000313" key="7">
    <source>
        <dbReference type="EMBL" id="RAO64083.1"/>
    </source>
</evidence>
<dbReference type="InterPro" id="IPR004585">
    <property type="entry name" value="DNA_recomb/repair_Rad52"/>
</dbReference>
<dbReference type="GO" id="GO:0006312">
    <property type="term" value="P:mitotic recombination"/>
    <property type="evidence" value="ECO:0007669"/>
    <property type="project" value="TreeGrafter"/>
</dbReference>
<evidence type="ECO:0000256" key="1">
    <source>
        <dbReference type="ARBA" id="ARBA00006638"/>
    </source>
</evidence>
<dbReference type="GO" id="GO:0000730">
    <property type="term" value="P:DNA recombinase assembly"/>
    <property type="evidence" value="ECO:0007669"/>
    <property type="project" value="InterPro"/>
</dbReference>
<dbReference type="InterPro" id="IPR042525">
    <property type="entry name" value="Rad52_Rad59_Rad22_sf"/>
</dbReference>
<protein>
    <recommendedName>
        <fullName evidence="5">RAD52 homolog</fullName>
    </recommendedName>
</protein>
<dbReference type="GO" id="GO:0003697">
    <property type="term" value="F:single-stranded DNA binding"/>
    <property type="evidence" value="ECO:0007669"/>
    <property type="project" value="UniProtKB-ARBA"/>
</dbReference>
<feature type="region of interest" description="Disordered" evidence="6">
    <location>
        <begin position="458"/>
        <end position="588"/>
    </location>
</feature>
<keyword evidence="3" id="KW-0233">DNA recombination</keyword>
<proteinExistence type="inferred from homology"/>
<feature type="region of interest" description="Disordered" evidence="6">
    <location>
        <begin position="1"/>
        <end position="26"/>
    </location>
</feature>
<dbReference type="AlphaFoldDB" id="A0A364KKL6"/>
<evidence type="ECO:0000256" key="6">
    <source>
        <dbReference type="SAM" id="MobiDB-lite"/>
    </source>
</evidence>
<dbReference type="GO" id="GO:0005634">
    <property type="term" value="C:nucleus"/>
    <property type="evidence" value="ECO:0007669"/>
    <property type="project" value="InterPro"/>
</dbReference>
<evidence type="ECO:0000256" key="5">
    <source>
        <dbReference type="ARBA" id="ARBA00077224"/>
    </source>
</evidence>
<sequence>MPAVGDQHREPPSTVTGTANPFDEGPRRISEYTAREVATLQSRLDKQLGPEYISSRSGPSGQKVHYLAAEKCINLANEVFGFNGWSSSIQNIQIDFVSMMVDENPTTGKISLGLSVIVRVTLRDGTYHEDIGYGHIENCKGKAAAFEKAKKEGTTDGLKRALRTFGNVLGNCIYDKEYLAKVTRLKIAPSKWDADNLHRHPDFAPTKKAPIHDKKTLDELELPPRPIEYNNRKETSSHETLTFDGDAEFGSDVFDEADFVANTAGNPDEVVLDVDTPQPIQRPQARPQLPPAQQRPQEYQQRVAPPNPAMTTPSKPERQWNGPAAATNAAFSNNSNLNATAQRGSSVGNPQGMNQTNPLVNNRSSQEFQRSNNTAAGIVKTEQSANAANTMGNQSTMNNNGPAEPAVGFYSARAVDILRDNPRASPMAPKFDPHAESPSIRKTAGIDHTKSVPVSKPMLFGTSQSPAGPGAAAAAGAGGGRDFINPATDVHRRIGAPGGVPGGIASPVNKGFTTSSYRPLTRPAVDNRNAANNNTNMNNPTNDPSLKRPPLNDVTNAPLPGALPGSGDIKRPRLSSEAPQHQQQPPQQ</sequence>
<organism evidence="7 8">
    <name type="scientific">Talaromyces amestolkiae</name>
    <dbReference type="NCBI Taxonomy" id="1196081"/>
    <lineage>
        <taxon>Eukaryota</taxon>
        <taxon>Fungi</taxon>
        <taxon>Dikarya</taxon>
        <taxon>Ascomycota</taxon>
        <taxon>Pezizomycotina</taxon>
        <taxon>Eurotiomycetes</taxon>
        <taxon>Eurotiomycetidae</taxon>
        <taxon>Eurotiales</taxon>
        <taxon>Trichocomaceae</taxon>
        <taxon>Talaromyces</taxon>
        <taxon>Talaromyces sect. Talaromyces</taxon>
    </lineage>
</organism>
<gene>
    <name evidence="7" type="ORF">BHQ10_000095</name>
</gene>
<dbReference type="NCBIfam" id="TIGR00607">
    <property type="entry name" value="rad52"/>
    <property type="match status" value="1"/>
</dbReference>
<reference evidence="7 8" key="1">
    <citation type="journal article" date="2017" name="Biotechnol. Biofuels">
        <title>Differential beta-glucosidase expression as a function of carbon source availability in Talaromyces amestolkiae: a genomic and proteomic approach.</title>
        <authorList>
            <person name="de Eugenio L.I."/>
            <person name="Mendez-Liter J.A."/>
            <person name="Nieto-Dominguez M."/>
            <person name="Alonso L."/>
            <person name="Gil-Munoz J."/>
            <person name="Barriuso J."/>
            <person name="Prieto A."/>
            <person name="Martinez M.J."/>
        </authorList>
    </citation>
    <scope>NUCLEOTIDE SEQUENCE [LARGE SCALE GENOMIC DNA]</scope>
    <source>
        <strain evidence="7 8">CIB</strain>
    </source>
</reference>
<evidence type="ECO:0000256" key="4">
    <source>
        <dbReference type="ARBA" id="ARBA00023204"/>
    </source>
</evidence>
<feature type="region of interest" description="Disordered" evidence="6">
    <location>
        <begin position="280"/>
        <end position="322"/>
    </location>
</feature>
<feature type="compositionally biased region" description="Low complexity" evidence="6">
    <location>
        <begin position="526"/>
        <end position="544"/>
    </location>
</feature>
<evidence type="ECO:0000256" key="2">
    <source>
        <dbReference type="ARBA" id="ARBA00022763"/>
    </source>
</evidence>
<comment type="similarity">
    <text evidence="1">Belongs to the RAD52 family.</text>
</comment>
<dbReference type="SUPFAM" id="SSF54768">
    <property type="entry name" value="dsRNA-binding domain-like"/>
    <property type="match status" value="1"/>
</dbReference>
<feature type="compositionally biased region" description="Low complexity" evidence="6">
    <location>
        <begin position="466"/>
        <end position="475"/>
    </location>
</feature>
<keyword evidence="2" id="KW-0227">DNA damage</keyword>
<feature type="compositionally biased region" description="Basic and acidic residues" evidence="6">
    <location>
        <begin position="1"/>
        <end position="11"/>
    </location>
</feature>
<accession>A0A364KKL6</accession>
<dbReference type="PANTHER" id="PTHR12132">
    <property type="entry name" value="DNA REPAIR AND RECOMBINATION PROTEIN RAD52, RAD59"/>
    <property type="match status" value="1"/>
</dbReference>
<dbReference type="Gene3D" id="3.30.390.80">
    <property type="entry name" value="DNA repair protein Rad52/59/22"/>
    <property type="match status" value="1"/>
</dbReference>
<dbReference type="GeneID" id="63789312"/>
<keyword evidence="8" id="KW-1185">Reference proteome</keyword>
<dbReference type="InterPro" id="IPR007232">
    <property type="entry name" value="Rad52_Rad59_Rad22"/>
</dbReference>
<dbReference type="GO" id="GO:0045002">
    <property type="term" value="P:double-strand break repair via single-strand annealing"/>
    <property type="evidence" value="ECO:0007669"/>
    <property type="project" value="InterPro"/>
</dbReference>
<dbReference type="RefSeq" id="XP_040728600.1">
    <property type="nucleotide sequence ID" value="XM_040882421.1"/>
</dbReference>
<name>A0A364KKL6_TALAM</name>